<protein>
    <recommendedName>
        <fullName evidence="3">SMP-30/Gluconolactonase/LRE-like region domain-containing protein</fullName>
    </recommendedName>
</protein>
<gene>
    <name evidence="4" type="ORF">ABL78_2052</name>
</gene>
<reference evidence="4 5" key="1">
    <citation type="journal article" date="2015" name="PLoS Pathog.">
        <title>Leptomonas seymouri: Adaptations to the Dixenous Life Cycle Analyzed by Genome Sequencing, Transcriptome Profiling and Co-infection with Leishmania donovani.</title>
        <authorList>
            <person name="Kraeva N."/>
            <person name="Butenko A."/>
            <person name="Hlavacova J."/>
            <person name="Kostygov A."/>
            <person name="Myskova J."/>
            <person name="Grybchuk D."/>
            <person name="Lestinova T."/>
            <person name="Votypka J."/>
            <person name="Volf P."/>
            <person name="Opperdoes F."/>
            <person name="Flegontov P."/>
            <person name="Lukes J."/>
            <person name="Yurchenko V."/>
        </authorList>
    </citation>
    <scope>NUCLEOTIDE SEQUENCE [LARGE SCALE GENOMIC DNA]</scope>
    <source>
        <strain evidence="4 5">ATCC 30220</strain>
    </source>
</reference>
<accession>A0A0N1I9S4</accession>
<feature type="region of interest" description="Disordered" evidence="2">
    <location>
        <begin position="1"/>
        <end position="26"/>
    </location>
</feature>
<dbReference type="AlphaFoldDB" id="A0A0N1I9S4"/>
<dbReference type="PANTHER" id="PTHR10907">
    <property type="entry name" value="REGUCALCIN"/>
    <property type="match status" value="1"/>
</dbReference>
<dbReference type="Proteomes" id="UP000038009">
    <property type="component" value="Unassembled WGS sequence"/>
</dbReference>
<evidence type="ECO:0000256" key="2">
    <source>
        <dbReference type="SAM" id="MobiDB-lite"/>
    </source>
</evidence>
<comment type="caution">
    <text evidence="4">The sequence shown here is derived from an EMBL/GenBank/DDBJ whole genome shotgun (WGS) entry which is preliminary data.</text>
</comment>
<dbReference type="InterPro" id="IPR013658">
    <property type="entry name" value="SGL"/>
</dbReference>
<dbReference type="GO" id="GO:0004341">
    <property type="term" value="F:gluconolactonase activity"/>
    <property type="evidence" value="ECO:0007669"/>
    <property type="project" value="TreeGrafter"/>
</dbReference>
<keyword evidence="5" id="KW-1185">Reference proteome</keyword>
<dbReference type="EMBL" id="LJSK01000038">
    <property type="protein sequence ID" value="KPI88858.1"/>
    <property type="molecule type" value="Genomic_DNA"/>
</dbReference>
<dbReference type="GO" id="GO:0005509">
    <property type="term" value="F:calcium ion binding"/>
    <property type="evidence" value="ECO:0007669"/>
    <property type="project" value="TreeGrafter"/>
</dbReference>
<evidence type="ECO:0000313" key="5">
    <source>
        <dbReference type="Proteomes" id="UP000038009"/>
    </source>
</evidence>
<dbReference type="PANTHER" id="PTHR10907:SF47">
    <property type="entry name" value="REGUCALCIN"/>
    <property type="match status" value="1"/>
</dbReference>
<evidence type="ECO:0000256" key="1">
    <source>
        <dbReference type="ARBA" id="ARBA00008853"/>
    </source>
</evidence>
<proteinExistence type="inferred from homology"/>
<evidence type="ECO:0000313" key="4">
    <source>
        <dbReference type="EMBL" id="KPI88858.1"/>
    </source>
</evidence>
<dbReference type="Gene3D" id="2.120.10.30">
    <property type="entry name" value="TolB, C-terminal domain"/>
    <property type="match status" value="2"/>
</dbReference>
<feature type="domain" description="SMP-30/Gluconolactonase/LRE-like region" evidence="3">
    <location>
        <begin position="23"/>
        <end position="345"/>
    </location>
</feature>
<dbReference type="OrthoDB" id="423498at2759"/>
<sequence length="391" mass="41273">MAAQFQLTARRVSTPPGVSPANLGESPSWDDEHGVLWWIDILGQALYVGKVSTGCVSDFDRVAVLPLEGHRVGFVVHAGTPAENGGVDRGKAHFHAIWGSQSGLYYTSFSADLPWCSVGGPSDVPQLTSAADAPRHCLAEFPMKVFPLQDGRIYRFNDGKVGPDGSLWTGGMMERSAQHPKRDPGCGVLMQWTPGALENFTVGASGVTVSNGMGWSPAGNVLYHVDSPTAEIRAYPYYKPAPGSPSGRTGHILQNEGYVFWSLPEDRKSRGATLDGLCVDSSGAVWVALSGIGEVVRLQARKQSDPALPPLVTITGVVTLPGVTLCTSCCFGGVGLTTLYITTARGTDPAAVAKCTQEGAGFVYAVNLKGIAKGMPPSRLHLPTSLTLPPL</sequence>
<dbReference type="VEuPathDB" id="TriTrypDB:Lsey_0038_0290"/>
<dbReference type="InterPro" id="IPR011042">
    <property type="entry name" value="6-blade_b-propeller_TolB-like"/>
</dbReference>
<organism evidence="4 5">
    <name type="scientific">Leptomonas seymouri</name>
    <dbReference type="NCBI Taxonomy" id="5684"/>
    <lineage>
        <taxon>Eukaryota</taxon>
        <taxon>Discoba</taxon>
        <taxon>Euglenozoa</taxon>
        <taxon>Kinetoplastea</taxon>
        <taxon>Metakinetoplastina</taxon>
        <taxon>Trypanosomatida</taxon>
        <taxon>Trypanosomatidae</taxon>
        <taxon>Leishmaniinae</taxon>
        <taxon>Leptomonas</taxon>
    </lineage>
</organism>
<name>A0A0N1I9S4_LEPSE</name>
<dbReference type="SUPFAM" id="SSF63829">
    <property type="entry name" value="Calcium-dependent phosphotriesterase"/>
    <property type="match status" value="1"/>
</dbReference>
<evidence type="ECO:0000259" key="3">
    <source>
        <dbReference type="Pfam" id="PF08450"/>
    </source>
</evidence>
<dbReference type="OMA" id="YHAVWGS"/>
<dbReference type="Pfam" id="PF08450">
    <property type="entry name" value="SGL"/>
    <property type="match status" value="1"/>
</dbReference>
<comment type="similarity">
    <text evidence="1">Belongs to the SMP-30/CGR1 family.</text>
</comment>
<dbReference type="GO" id="GO:0019853">
    <property type="term" value="P:L-ascorbic acid biosynthetic process"/>
    <property type="evidence" value="ECO:0007669"/>
    <property type="project" value="TreeGrafter"/>
</dbReference>